<dbReference type="PANTHER" id="PTHR10357">
    <property type="entry name" value="ALPHA-AMYLASE FAMILY MEMBER"/>
    <property type="match status" value="1"/>
</dbReference>
<dbReference type="Pfam" id="PF00128">
    <property type="entry name" value="Alpha-amylase"/>
    <property type="match status" value="2"/>
</dbReference>
<dbReference type="Pfam" id="PF22157">
    <property type="entry name" value="SupH-like_C"/>
    <property type="match status" value="1"/>
</dbReference>
<proteinExistence type="predicted"/>
<keyword evidence="3" id="KW-1185">Reference proteome</keyword>
<organism evidence="2 3">
    <name type="scientific">Parapedobacter deserti</name>
    <dbReference type="NCBI Taxonomy" id="1912957"/>
    <lineage>
        <taxon>Bacteria</taxon>
        <taxon>Pseudomonadati</taxon>
        <taxon>Bacteroidota</taxon>
        <taxon>Sphingobacteriia</taxon>
        <taxon>Sphingobacteriales</taxon>
        <taxon>Sphingobacteriaceae</taxon>
        <taxon>Parapedobacter</taxon>
    </lineage>
</organism>
<dbReference type="InterPro" id="IPR017853">
    <property type="entry name" value="GH"/>
</dbReference>
<dbReference type="Gene3D" id="2.60.40.1180">
    <property type="entry name" value="Golgi alpha-mannosidase II"/>
    <property type="match status" value="1"/>
</dbReference>
<sequence length="566" mass="65168">MKQYHQIKTYLLAFVLGLSAIPLVGQELPVPDGLWYKNAIIYNLEVGTFKDSDGDGIGDFQGLIQKLGYLDSLGVDVLWLAPFTPSPGHDDGYDVTDHYTINPKYGTMDDFRQLIAETKKRNIRVISDVVLNHTSDEHPWFEAARRDSQSRYRKWYVWAEELPDDADKGMVFPGVQQATWSYDSVAGLYYFHRFYRFQPDLNYTNPEVQQEAFNILRFWLQQGMDGYRLDAVPFIIDIPETSSENPERMMHLVPTMRNVMRDTKHDALMLGEANLSPEENKDYFGEKNDGMQMMFNFYVNQFLFYALATEDLRLFTKAIEDTKEKPKTAQWAHFLRNHDEIDLDRLGRRRRQQVFAKFGPDTSMQLYERGIRRRLAPMLGDSAQLRMVYSLLYAMPGTPVIRYGEEIGMGDDLSLKERLAVRTPMQWSAAPHGGFTSGDSAFRSVIDKGPYGYQQRNVMQQLSDSASLLNHIKRLIRVRKACPEIGFGDFEIIRSSSKYIFAVRYEHDGKSLLTIHNFSATPQEFRLTGVRLADQPLMDLISGQPVGTKGGRLRLAGYGYSWCRLE</sequence>
<dbReference type="InterPro" id="IPR045857">
    <property type="entry name" value="O16G_dom_2"/>
</dbReference>
<evidence type="ECO:0000313" key="3">
    <source>
        <dbReference type="Proteomes" id="UP001595526"/>
    </source>
</evidence>
<protein>
    <submittedName>
        <fullName evidence="2">Alpha-amylase family protein</fullName>
    </submittedName>
</protein>
<dbReference type="CDD" id="cd11334">
    <property type="entry name" value="AmyAc_TreS"/>
    <property type="match status" value="1"/>
</dbReference>
<name>A0ABV7JS16_9SPHI</name>
<dbReference type="SUPFAM" id="SSF51011">
    <property type="entry name" value="Glycosyl hydrolase domain"/>
    <property type="match status" value="1"/>
</dbReference>
<dbReference type="RefSeq" id="WP_379026159.1">
    <property type="nucleotide sequence ID" value="NZ_JBHRTA010000062.1"/>
</dbReference>
<dbReference type="InterPro" id="IPR054049">
    <property type="entry name" value="SupH-like_C"/>
</dbReference>
<dbReference type="SMART" id="SM00642">
    <property type="entry name" value="Aamy"/>
    <property type="match status" value="1"/>
</dbReference>
<dbReference type="SUPFAM" id="SSF51445">
    <property type="entry name" value="(Trans)glycosidases"/>
    <property type="match status" value="1"/>
</dbReference>
<comment type="caution">
    <text evidence="2">The sequence shown here is derived from an EMBL/GenBank/DDBJ whole genome shotgun (WGS) entry which is preliminary data.</text>
</comment>
<reference evidence="3" key="1">
    <citation type="journal article" date="2019" name="Int. J. Syst. Evol. Microbiol.">
        <title>The Global Catalogue of Microorganisms (GCM) 10K type strain sequencing project: providing services to taxonomists for standard genome sequencing and annotation.</title>
        <authorList>
            <consortium name="The Broad Institute Genomics Platform"/>
            <consortium name="The Broad Institute Genome Sequencing Center for Infectious Disease"/>
            <person name="Wu L."/>
            <person name="Ma J."/>
        </authorList>
    </citation>
    <scope>NUCLEOTIDE SEQUENCE [LARGE SCALE GENOMIC DNA]</scope>
    <source>
        <strain evidence="3">KCTC 52416</strain>
    </source>
</reference>
<dbReference type="Proteomes" id="UP001595526">
    <property type="component" value="Unassembled WGS sequence"/>
</dbReference>
<dbReference type="Gene3D" id="3.20.20.80">
    <property type="entry name" value="Glycosidases"/>
    <property type="match status" value="1"/>
</dbReference>
<dbReference type="InterPro" id="IPR006047">
    <property type="entry name" value="GH13_cat_dom"/>
</dbReference>
<accession>A0ABV7JS16</accession>
<dbReference type="EMBL" id="JBHRTA010000062">
    <property type="protein sequence ID" value="MFC3199997.1"/>
    <property type="molecule type" value="Genomic_DNA"/>
</dbReference>
<evidence type="ECO:0000259" key="1">
    <source>
        <dbReference type="SMART" id="SM00642"/>
    </source>
</evidence>
<dbReference type="Gene3D" id="3.90.400.10">
    <property type="entry name" value="Oligo-1,6-glucosidase, Domain 2"/>
    <property type="match status" value="1"/>
</dbReference>
<dbReference type="PANTHER" id="PTHR10357:SF219">
    <property type="entry name" value="MALTOSE ALPHA-D-GLUCOSYLTRANSFERASE"/>
    <property type="match status" value="1"/>
</dbReference>
<evidence type="ECO:0000313" key="2">
    <source>
        <dbReference type="EMBL" id="MFC3199997.1"/>
    </source>
</evidence>
<dbReference type="InterPro" id="IPR013780">
    <property type="entry name" value="Glyco_hydro_b"/>
</dbReference>
<gene>
    <name evidence="2" type="ORF">ACFOET_20420</name>
</gene>
<feature type="domain" description="Glycosyl hydrolase family 13 catalytic" evidence="1">
    <location>
        <begin position="43"/>
        <end position="443"/>
    </location>
</feature>